<gene>
    <name evidence="2" type="ORF">AVDCRST_MAG67-2278</name>
</gene>
<feature type="region of interest" description="Disordered" evidence="1">
    <location>
        <begin position="1"/>
        <end position="46"/>
    </location>
</feature>
<protein>
    <submittedName>
        <fullName evidence="2">Uncharacterized protein</fullName>
    </submittedName>
</protein>
<proteinExistence type="predicted"/>
<evidence type="ECO:0000313" key="2">
    <source>
        <dbReference type="EMBL" id="CAA9505048.1"/>
    </source>
</evidence>
<evidence type="ECO:0000256" key="1">
    <source>
        <dbReference type="SAM" id="MobiDB-lite"/>
    </source>
</evidence>
<sequence length="46" mass="4950">MDRHTARVCPEMEGVTRGAVPPRQSPRSALTAESAGSDSIDVRQLL</sequence>
<name>A0A6J4STP2_9ACTN</name>
<accession>A0A6J4STP2</accession>
<organism evidence="2">
    <name type="scientific">uncultured Solirubrobacteraceae bacterium</name>
    <dbReference type="NCBI Taxonomy" id="1162706"/>
    <lineage>
        <taxon>Bacteria</taxon>
        <taxon>Bacillati</taxon>
        <taxon>Actinomycetota</taxon>
        <taxon>Thermoleophilia</taxon>
        <taxon>Solirubrobacterales</taxon>
        <taxon>Solirubrobacteraceae</taxon>
        <taxon>environmental samples</taxon>
    </lineage>
</organism>
<dbReference type="EMBL" id="CADCVQ010000091">
    <property type="protein sequence ID" value="CAA9505048.1"/>
    <property type="molecule type" value="Genomic_DNA"/>
</dbReference>
<dbReference type="AlphaFoldDB" id="A0A6J4STP2"/>
<reference evidence="2" key="1">
    <citation type="submission" date="2020-02" db="EMBL/GenBank/DDBJ databases">
        <authorList>
            <person name="Meier V. D."/>
        </authorList>
    </citation>
    <scope>NUCLEOTIDE SEQUENCE</scope>
    <source>
        <strain evidence="2">AVDCRST_MAG67</strain>
    </source>
</reference>